<accession>I5BRJ3</accession>
<evidence type="ECO:0000313" key="1">
    <source>
        <dbReference type="EMBL" id="EIM72195.1"/>
    </source>
</evidence>
<comment type="caution">
    <text evidence="1">The sequence shown here is derived from an EMBL/GenBank/DDBJ whole genome shotgun (WGS) entry which is preliminary data.</text>
</comment>
<dbReference type="Proteomes" id="UP000004622">
    <property type="component" value="Unassembled WGS sequence"/>
</dbReference>
<proteinExistence type="predicted"/>
<name>I5BRJ3_9HYPH</name>
<sequence>MSKRLDAPGSLQRGEQGFDIDTGWLEQRFTECLARREGGLGQSPAEAGIGNDAAHQRKTVGMNAGGGEAQKNVALGNVTCGQKPVALCRAHGEARQVVILAVIHARHFRRLATDQRASGLPAALGNARNDRRTLVGIEPAGCEIVEEEERLGTLNDKIVDAHGNEVDADRVVPVRINGDLELGADAVIGGHEDGVGKACRLEIEQAAEAADLAVGARPARGAHHGLDLVHHPAAGIDIDARIGIGEAVFTFLSHFVLAAAFFSASDMKGALPQGGRY</sequence>
<reference evidence="1 2" key="1">
    <citation type="journal article" date="2012" name="J. Bacteriol.">
        <title>Genome Sequence of Nitratireductor aquibiodomus Strain RA22.</title>
        <authorList>
            <person name="Singh A."/>
            <person name="Jangir P.K."/>
            <person name="Kumari C."/>
            <person name="Sharma R."/>
        </authorList>
    </citation>
    <scope>NUCLEOTIDE SEQUENCE [LARGE SCALE GENOMIC DNA]</scope>
    <source>
        <strain evidence="1 2">RA22</strain>
    </source>
</reference>
<dbReference type="AlphaFoldDB" id="I5BRJ3"/>
<dbReference type="EMBL" id="AJXZ01000057">
    <property type="protein sequence ID" value="EIM72195.1"/>
    <property type="molecule type" value="Genomic_DNA"/>
</dbReference>
<evidence type="ECO:0000313" key="2">
    <source>
        <dbReference type="Proteomes" id="UP000004622"/>
    </source>
</evidence>
<gene>
    <name evidence="1" type="ORF">A33O_20475</name>
</gene>
<organism evidence="1 2">
    <name type="scientific">Nitratireductor aquibiodomus RA22</name>
    <dbReference type="NCBI Taxonomy" id="1189611"/>
    <lineage>
        <taxon>Bacteria</taxon>
        <taxon>Pseudomonadati</taxon>
        <taxon>Pseudomonadota</taxon>
        <taxon>Alphaproteobacteria</taxon>
        <taxon>Hyphomicrobiales</taxon>
        <taxon>Phyllobacteriaceae</taxon>
        <taxon>Nitratireductor</taxon>
    </lineage>
</organism>
<protein>
    <submittedName>
        <fullName evidence="1">Uncharacterized protein</fullName>
    </submittedName>
</protein>